<proteinExistence type="predicted"/>
<sequence length="164" mass="18234">MTDLFLERDAVISDCGKYRYLLRRTWDHGKPRCLYVMLNPSTADAEIDDATIRSCIRLAKTYGYGSFEVVNLMAWRATDPKDLPAKPSEAMGSDNPRIIEAAIARCDVVICAWGAHPYAARFKGAVLDMVGLYRPTAYCLGKTKAGAPKHPLYIKSGTPLEAFR</sequence>
<dbReference type="EMBL" id="LT670844">
    <property type="protein sequence ID" value="SHJ72221.1"/>
    <property type="molecule type" value="Genomic_DNA"/>
</dbReference>
<dbReference type="Proteomes" id="UP000189935">
    <property type="component" value="Chromosome I"/>
</dbReference>
<gene>
    <name evidence="1" type="ORF">SAMN05444159_1319</name>
</gene>
<evidence type="ECO:0008006" key="3">
    <source>
        <dbReference type="Google" id="ProtNLM"/>
    </source>
</evidence>
<reference evidence="1 2" key="1">
    <citation type="submission" date="2016-11" db="EMBL/GenBank/DDBJ databases">
        <authorList>
            <person name="Jaros S."/>
            <person name="Januszkiewicz K."/>
            <person name="Wedrychowicz H."/>
        </authorList>
    </citation>
    <scope>NUCLEOTIDE SEQUENCE [LARGE SCALE GENOMIC DNA]</scope>
    <source>
        <strain evidence="1 2">GAS499</strain>
    </source>
</reference>
<protein>
    <recommendedName>
        <fullName evidence="3">DUF1643 domain-containing protein</fullName>
    </recommendedName>
</protein>
<accession>A0A1M6LLT0</accession>
<dbReference type="Pfam" id="PF07799">
    <property type="entry name" value="DUF1643"/>
    <property type="match status" value="1"/>
</dbReference>
<evidence type="ECO:0000313" key="1">
    <source>
        <dbReference type="EMBL" id="SHJ72221.1"/>
    </source>
</evidence>
<organism evidence="1 2">
    <name type="scientific">Bradyrhizobium lablabi</name>
    <dbReference type="NCBI Taxonomy" id="722472"/>
    <lineage>
        <taxon>Bacteria</taxon>
        <taxon>Pseudomonadati</taxon>
        <taxon>Pseudomonadota</taxon>
        <taxon>Alphaproteobacteria</taxon>
        <taxon>Hyphomicrobiales</taxon>
        <taxon>Nitrobacteraceae</taxon>
        <taxon>Bradyrhizobium</taxon>
    </lineage>
</organism>
<name>A0A1M6LLT0_9BRAD</name>
<dbReference type="AlphaFoldDB" id="A0A1M6LLT0"/>
<evidence type="ECO:0000313" key="2">
    <source>
        <dbReference type="Proteomes" id="UP000189935"/>
    </source>
</evidence>
<dbReference type="InterPro" id="IPR012441">
    <property type="entry name" value="DUF1643"/>
</dbReference>
<dbReference type="OrthoDB" id="9807577at2"/>
<dbReference type="RefSeq" id="WP_079537456.1">
    <property type="nucleotide sequence ID" value="NZ_LT670844.1"/>
</dbReference>